<sequence>MNTNKRAELRYGSSMNPLLHLKALLLSSYYLNIIKFLTTFTETCNTLSSASRRFFWIPQTSGNSCALSLSDWLNEHTYPPQFLVFKKVEVSTL</sequence>
<gene>
    <name evidence="1" type="ORF">ATANTOWER_009488</name>
</gene>
<dbReference type="EMBL" id="JAHUTI010049390">
    <property type="protein sequence ID" value="MED6247595.1"/>
    <property type="molecule type" value="Genomic_DNA"/>
</dbReference>
<accession>A0ABU7BC13</accession>
<evidence type="ECO:0000313" key="2">
    <source>
        <dbReference type="Proteomes" id="UP001345963"/>
    </source>
</evidence>
<evidence type="ECO:0000313" key="1">
    <source>
        <dbReference type="EMBL" id="MED6247595.1"/>
    </source>
</evidence>
<protein>
    <submittedName>
        <fullName evidence="1">Uncharacterized protein</fullName>
    </submittedName>
</protein>
<reference evidence="1 2" key="1">
    <citation type="submission" date="2021-07" db="EMBL/GenBank/DDBJ databases">
        <authorList>
            <person name="Palmer J.M."/>
        </authorList>
    </citation>
    <scope>NUCLEOTIDE SEQUENCE [LARGE SCALE GENOMIC DNA]</scope>
    <source>
        <strain evidence="1 2">AT_MEX2019</strain>
        <tissue evidence="1">Muscle</tissue>
    </source>
</reference>
<organism evidence="1 2">
    <name type="scientific">Ataeniobius toweri</name>
    <dbReference type="NCBI Taxonomy" id="208326"/>
    <lineage>
        <taxon>Eukaryota</taxon>
        <taxon>Metazoa</taxon>
        <taxon>Chordata</taxon>
        <taxon>Craniata</taxon>
        <taxon>Vertebrata</taxon>
        <taxon>Euteleostomi</taxon>
        <taxon>Actinopterygii</taxon>
        <taxon>Neopterygii</taxon>
        <taxon>Teleostei</taxon>
        <taxon>Neoteleostei</taxon>
        <taxon>Acanthomorphata</taxon>
        <taxon>Ovalentaria</taxon>
        <taxon>Atherinomorphae</taxon>
        <taxon>Cyprinodontiformes</taxon>
        <taxon>Goodeidae</taxon>
        <taxon>Ataeniobius</taxon>
    </lineage>
</organism>
<dbReference type="Proteomes" id="UP001345963">
    <property type="component" value="Unassembled WGS sequence"/>
</dbReference>
<proteinExistence type="predicted"/>
<comment type="caution">
    <text evidence="1">The sequence shown here is derived from an EMBL/GenBank/DDBJ whole genome shotgun (WGS) entry which is preliminary data.</text>
</comment>
<keyword evidence="2" id="KW-1185">Reference proteome</keyword>
<name>A0ABU7BC13_9TELE</name>